<keyword evidence="4" id="KW-0547">Nucleotide-binding</keyword>
<keyword evidence="6" id="KW-0472">Membrane</keyword>
<dbReference type="EMBL" id="UYIO01000001">
    <property type="protein sequence ID" value="VDG75458.1"/>
    <property type="molecule type" value="Genomic_DNA"/>
</dbReference>
<dbReference type="PANTHER" id="PTHR43166">
    <property type="entry name" value="AMINO ACID IMPORT ATP-BINDING PROTEIN"/>
    <property type="match status" value="1"/>
</dbReference>
<dbReference type="InterPro" id="IPR030679">
    <property type="entry name" value="ABC_ATPase_HisP-typ"/>
</dbReference>
<keyword evidence="3" id="KW-1003">Cell membrane</keyword>
<keyword evidence="8" id="KW-0378">Hydrolase</keyword>
<dbReference type="EC" id="3.6.3.-" evidence="8"/>
<proteinExistence type="predicted"/>
<evidence type="ECO:0000256" key="1">
    <source>
        <dbReference type="ARBA" id="ARBA00004202"/>
    </source>
</evidence>
<evidence type="ECO:0000313" key="9">
    <source>
        <dbReference type="Proteomes" id="UP000269974"/>
    </source>
</evidence>
<organism evidence="8 9">
    <name type="scientific">Actinobaculum suis</name>
    <dbReference type="NCBI Taxonomy" id="1657"/>
    <lineage>
        <taxon>Bacteria</taxon>
        <taxon>Bacillati</taxon>
        <taxon>Actinomycetota</taxon>
        <taxon>Actinomycetes</taxon>
        <taxon>Actinomycetales</taxon>
        <taxon>Actinomycetaceae</taxon>
        <taxon>Actinobaculum</taxon>
    </lineage>
</organism>
<dbReference type="PIRSF" id="PIRSF039085">
    <property type="entry name" value="ABC_ATPase_HisP"/>
    <property type="match status" value="1"/>
</dbReference>
<dbReference type="GO" id="GO:0015424">
    <property type="term" value="F:ABC-type amino acid transporter activity"/>
    <property type="evidence" value="ECO:0007669"/>
    <property type="project" value="InterPro"/>
</dbReference>
<dbReference type="PANTHER" id="PTHR43166:SF35">
    <property type="entry name" value="L-CYSTINE IMPORT ATP-BINDING PROTEIN TCYN"/>
    <property type="match status" value="1"/>
</dbReference>
<dbReference type="Proteomes" id="UP000269974">
    <property type="component" value="Unassembled WGS sequence"/>
</dbReference>
<dbReference type="PROSITE" id="PS50893">
    <property type="entry name" value="ABC_TRANSPORTER_2"/>
    <property type="match status" value="1"/>
</dbReference>
<evidence type="ECO:0000256" key="4">
    <source>
        <dbReference type="ARBA" id="ARBA00022741"/>
    </source>
</evidence>
<dbReference type="Gene3D" id="3.40.50.300">
    <property type="entry name" value="P-loop containing nucleotide triphosphate hydrolases"/>
    <property type="match status" value="1"/>
</dbReference>
<gene>
    <name evidence="8" type="primary">tcyC_1</name>
    <name evidence="8" type="ORF">NCTC10327_00170</name>
</gene>
<comment type="caution">
    <text evidence="8">The sequence shown here is derived from an EMBL/GenBank/DDBJ whole genome shotgun (WGS) entry which is preliminary data.</text>
</comment>
<dbReference type="InterPro" id="IPR003439">
    <property type="entry name" value="ABC_transporter-like_ATP-bd"/>
</dbReference>
<dbReference type="GO" id="GO:0005524">
    <property type="term" value="F:ATP binding"/>
    <property type="evidence" value="ECO:0007669"/>
    <property type="project" value="UniProtKB-KW"/>
</dbReference>
<dbReference type="GO" id="GO:0016887">
    <property type="term" value="F:ATP hydrolysis activity"/>
    <property type="evidence" value="ECO:0007669"/>
    <property type="project" value="InterPro"/>
</dbReference>
<dbReference type="InterPro" id="IPR017871">
    <property type="entry name" value="ABC_transporter-like_CS"/>
</dbReference>
<evidence type="ECO:0000256" key="2">
    <source>
        <dbReference type="ARBA" id="ARBA00022448"/>
    </source>
</evidence>
<dbReference type="SMART" id="SM00382">
    <property type="entry name" value="AAA"/>
    <property type="match status" value="1"/>
</dbReference>
<keyword evidence="5" id="KW-0067">ATP-binding</keyword>
<dbReference type="PROSITE" id="PS00211">
    <property type="entry name" value="ABC_TRANSPORTER_1"/>
    <property type="match status" value="1"/>
</dbReference>
<evidence type="ECO:0000256" key="6">
    <source>
        <dbReference type="ARBA" id="ARBA00023136"/>
    </source>
</evidence>
<dbReference type="AlphaFoldDB" id="A0A7Z9C7N9"/>
<feature type="domain" description="ABC transporter" evidence="7">
    <location>
        <begin position="4"/>
        <end position="245"/>
    </location>
</feature>
<evidence type="ECO:0000256" key="5">
    <source>
        <dbReference type="ARBA" id="ARBA00022840"/>
    </source>
</evidence>
<evidence type="ECO:0000256" key="3">
    <source>
        <dbReference type="ARBA" id="ARBA00022475"/>
    </source>
</evidence>
<comment type="subcellular location">
    <subcellularLocation>
        <location evidence="1">Cell membrane</location>
        <topology evidence="1">Peripheral membrane protein</topology>
    </subcellularLocation>
</comment>
<dbReference type="SUPFAM" id="SSF52540">
    <property type="entry name" value="P-loop containing nucleoside triphosphate hydrolases"/>
    <property type="match status" value="1"/>
</dbReference>
<dbReference type="InterPro" id="IPR003593">
    <property type="entry name" value="AAA+_ATPase"/>
</dbReference>
<reference evidence="8 9" key="1">
    <citation type="submission" date="2018-11" db="EMBL/GenBank/DDBJ databases">
        <authorList>
            <consortium name="Pathogen Informatics"/>
        </authorList>
    </citation>
    <scope>NUCLEOTIDE SEQUENCE [LARGE SCALE GENOMIC DNA]</scope>
    <source>
        <strain evidence="8 9">NCTC10327</strain>
    </source>
</reference>
<sequence>MAALEIIGMEKAFGSNQVLKGINLKVQEGEVLAILGPSGSGKSTLLRCATFLEEMDSGEIHYFGETALRRENGVKTSRGDERQFRHEFGLVFQNFNLFPHWTVMRNLMDSPVRVQKRPAAQVRSECEELLARMGMSEKADAYPGELSGGQQQRIAIARALARNPRMLYFDEPTSALDPELTGEILAIIRKLASEKMTMVIVTHEMDFAAEVADRALFIDDGTVLEEGPARQLIEQPEAERTRRFLKKLRGE</sequence>
<dbReference type="InterPro" id="IPR050086">
    <property type="entry name" value="MetN_ABC_transporter-like"/>
</dbReference>
<name>A0A7Z9C7N9_9ACTO</name>
<accession>A0A7Z9C7N9</accession>
<dbReference type="GO" id="GO:0005886">
    <property type="term" value="C:plasma membrane"/>
    <property type="evidence" value="ECO:0007669"/>
    <property type="project" value="UniProtKB-SubCell"/>
</dbReference>
<dbReference type="InterPro" id="IPR027417">
    <property type="entry name" value="P-loop_NTPase"/>
</dbReference>
<evidence type="ECO:0000259" key="7">
    <source>
        <dbReference type="PROSITE" id="PS50893"/>
    </source>
</evidence>
<protein>
    <submittedName>
        <fullName evidence="8">ABC transporter-like protein</fullName>
        <ecNumber evidence="8">3.6.3.-</ecNumber>
    </submittedName>
</protein>
<evidence type="ECO:0000313" key="8">
    <source>
        <dbReference type="EMBL" id="VDG75458.1"/>
    </source>
</evidence>
<dbReference type="Pfam" id="PF00005">
    <property type="entry name" value="ABC_tran"/>
    <property type="match status" value="1"/>
</dbReference>
<dbReference type="RefSeq" id="WP_185933578.1">
    <property type="nucleotide sequence ID" value="NZ_UYIO01000001.1"/>
</dbReference>
<keyword evidence="2" id="KW-0813">Transport</keyword>